<sequence>MADELRDLLREFDEVMEDFDRGLACQYEQHLEEVKRKAGHSVYDSGIEELESTSTSPGSSLNSSEEDLNTPGNAYPPKAKLGDTQELEEFIADLDKVLEGLEALAMEQKGYRRGSFQSSTSDEDMLEIAGASLDFSMVDDDPPLDREMGGSANKDRLPPMSPGRSQNCQLSCCWRCYKERAIVFYLTGPSHRFRAEAEEGSLFL</sequence>
<dbReference type="InterPro" id="IPR029252">
    <property type="entry name" value="RGCC"/>
</dbReference>
<dbReference type="PANTHER" id="PTHR32193">
    <property type="entry name" value="REGULATOR OF CELL CYCLE RGCC"/>
    <property type="match status" value="1"/>
</dbReference>
<dbReference type="PANTHER" id="PTHR32193:SF5">
    <property type="entry name" value="RGCC PROTEIN"/>
    <property type="match status" value="1"/>
</dbReference>
<feature type="region of interest" description="Disordered" evidence="1">
    <location>
        <begin position="45"/>
        <end position="80"/>
    </location>
</feature>
<proteinExistence type="predicted"/>
<protein>
    <submittedName>
        <fullName evidence="2">Regulator of cell cycle RGCC-like</fullName>
    </submittedName>
</protein>
<dbReference type="AlphaFoldDB" id="A0ABC9XC76"/>
<dbReference type="Pfam" id="PF15151">
    <property type="entry name" value="RGCC"/>
    <property type="match status" value="1"/>
</dbReference>
<feature type="compositionally biased region" description="Low complexity" evidence="1">
    <location>
        <begin position="52"/>
        <end position="63"/>
    </location>
</feature>
<evidence type="ECO:0000313" key="3">
    <source>
        <dbReference type="Proteomes" id="UP001623348"/>
    </source>
</evidence>
<name>A0ABC9XC76_GRUJA</name>
<accession>A0ABC9XC76</accession>
<dbReference type="Proteomes" id="UP001623348">
    <property type="component" value="Unassembled WGS sequence"/>
</dbReference>
<organism evidence="2 3">
    <name type="scientific">Grus japonensis</name>
    <name type="common">Japanese crane</name>
    <name type="synonym">Red-crowned crane</name>
    <dbReference type="NCBI Taxonomy" id="30415"/>
    <lineage>
        <taxon>Eukaryota</taxon>
        <taxon>Metazoa</taxon>
        <taxon>Chordata</taxon>
        <taxon>Craniata</taxon>
        <taxon>Vertebrata</taxon>
        <taxon>Euteleostomi</taxon>
        <taxon>Archelosauria</taxon>
        <taxon>Archosauria</taxon>
        <taxon>Dinosauria</taxon>
        <taxon>Saurischia</taxon>
        <taxon>Theropoda</taxon>
        <taxon>Coelurosauria</taxon>
        <taxon>Aves</taxon>
        <taxon>Neognathae</taxon>
        <taxon>Neoaves</taxon>
        <taxon>Gruiformes</taxon>
        <taxon>Gruidae</taxon>
        <taxon>Grus</taxon>
    </lineage>
</organism>
<evidence type="ECO:0000256" key="1">
    <source>
        <dbReference type="SAM" id="MobiDB-lite"/>
    </source>
</evidence>
<reference evidence="2 3" key="1">
    <citation type="submission" date="2024-06" db="EMBL/GenBank/DDBJ databases">
        <title>The draft genome of Grus japonensis, version 3.</title>
        <authorList>
            <person name="Nabeshima K."/>
            <person name="Suzuki S."/>
            <person name="Onuma M."/>
        </authorList>
    </citation>
    <scope>NUCLEOTIDE SEQUENCE [LARGE SCALE GENOMIC DNA]</scope>
    <source>
        <strain evidence="2 3">451A</strain>
    </source>
</reference>
<evidence type="ECO:0000313" key="2">
    <source>
        <dbReference type="EMBL" id="GAB0195290.1"/>
    </source>
</evidence>
<gene>
    <name evidence="2" type="ORF">GRJ2_001994300</name>
</gene>
<keyword evidence="3" id="KW-1185">Reference proteome</keyword>
<comment type="caution">
    <text evidence="2">The sequence shown here is derived from an EMBL/GenBank/DDBJ whole genome shotgun (WGS) entry which is preliminary data.</text>
</comment>
<dbReference type="EMBL" id="BAAFJT010000012">
    <property type="protein sequence ID" value="GAB0195290.1"/>
    <property type="molecule type" value="Genomic_DNA"/>
</dbReference>